<name>A0AA39I4K7_9BILA</name>
<dbReference type="Proteomes" id="UP001175271">
    <property type="component" value="Unassembled WGS sequence"/>
</dbReference>
<evidence type="ECO:0000313" key="2">
    <source>
        <dbReference type="Proteomes" id="UP001175271"/>
    </source>
</evidence>
<proteinExistence type="predicted"/>
<protein>
    <submittedName>
        <fullName evidence="1">Uncharacterized protein</fullName>
    </submittedName>
</protein>
<sequence length="205" mass="23517">MHQLENDLREKLKLDGVLSEKKKVPSAGDDFPEIPERGIVLIERRWGAGAMDKVFSKGFRVEITRKDLRTLKGLDWLNNEVINFYTGSICERSASSNNEPYSIAGRTRMLKSRRFQRISTVGLIRRLISIPCRILSVLARFFVQIIKHLLEIFSRIGDESDIVGEPQVPKDLFQSSREEFRTYAFSSTLSKAFSKSTRTMNSGKR</sequence>
<keyword evidence="2" id="KW-1185">Reference proteome</keyword>
<dbReference type="SUPFAM" id="SSF54001">
    <property type="entry name" value="Cysteine proteinases"/>
    <property type="match status" value="1"/>
</dbReference>
<dbReference type="Gene3D" id="1.10.418.20">
    <property type="match status" value="1"/>
</dbReference>
<evidence type="ECO:0000313" key="1">
    <source>
        <dbReference type="EMBL" id="KAK0417713.1"/>
    </source>
</evidence>
<comment type="caution">
    <text evidence="1">The sequence shown here is derived from an EMBL/GenBank/DDBJ whole genome shotgun (WGS) entry which is preliminary data.</text>
</comment>
<reference evidence="1" key="1">
    <citation type="submission" date="2023-06" db="EMBL/GenBank/DDBJ databases">
        <title>Genomic analysis of the entomopathogenic nematode Steinernema hermaphroditum.</title>
        <authorList>
            <person name="Schwarz E.M."/>
            <person name="Heppert J.K."/>
            <person name="Baniya A."/>
            <person name="Schwartz H.T."/>
            <person name="Tan C.-H."/>
            <person name="Antoshechkin I."/>
            <person name="Sternberg P.W."/>
            <person name="Goodrich-Blair H."/>
            <person name="Dillman A.R."/>
        </authorList>
    </citation>
    <scope>NUCLEOTIDE SEQUENCE</scope>
    <source>
        <strain evidence="1">PS9179</strain>
        <tissue evidence="1">Whole animal</tissue>
    </source>
</reference>
<dbReference type="EMBL" id="JAUCMV010000002">
    <property type="protein sequence ID" value="KAK0417713.1"/>
    <property type="molecule type" value="Genomic_DNA"/>
</dbReference>
<accession>A0AA39I4K7</accession>
<gene>
    <name evidence="1" type="ORF">QR680_013166</name>
</gene>
<organism evidence="1 2">
    <name type="scientific">Steinernema hermaphroditum</name>
    <dbReference type="NCBI Taxonomy" id="289476"/>
    <lineage>
        <taxon>Eukaryota</taxon>
        <taxon>Metazoa</taxon>
        <taxon>Ecdysozoa</taxon>
        <taxon>Nematoda</taxon>
        <taxon>Chromadorea</taxon>
        <taxon>Rhabditida</taxon>
        <taxon>Tylenchina</taxon>
        <taxon>Panagrolaimomorpha</taxon>
        <taxon>Strongyloidoidea</taxon>
        <taxon>Steinernematidae</taxon>
        <taxon>Steinernema</taxon>
    </lineage>
</organism>
<dbReference type="InterPro" id="IPR038765">
    <property type="entry name" value="Papain-like_cys_pep_sf"/>
</dbReference>
<dbReference type="AlphaFoldDB" id="A0AA39I4K7"/>